<dbReference type="AlphaFoldDB" id="A0AAV3P6R4"/>
<dbReference type="EMBL" id="BAABME010000822">
    <property type="protein sequence ID" value="GAA0145713.1"/>
    <property type="molecule type" value="Genomic_DNA"/>
</dbReference>
<reference evidence="1 2" key="1">
    <citation type="submission" date="2024-01" db="EMBL/GenBank/DDBJ databases">
        <title>The complete chloroplast genome sequence of Lithospermum erythrorhizon: insights into the phylogenetic relationship among Boraginaceae species and the maternal lineages of purple gromwells.</title>
        <authorList>
            <person name="Okada T."/>
            <person name="Watanabe K."/>
        </authorList>
    </citation>
    <scope>NUCLEOTIDE SEQUENCE [LARGE SCALE GENOMIC DNA]</scope>
</reference>
<evidence type="ECO:0000313" key="1">
    <source>
        <dbReference type="EMBL" id="GAA0145713.1"/>
    </source>
</evidence>
<protein>
    <submittedName>
        <fullName evidence="1">Uncharacterized protein</fullName>
    </submittedName>
</protein>
<accession>A0AAV3P6R4</accession>
<sequence>MADVVPNATIGGRRTNVLKRLVKAVTAVGMCLYEVDDRDADVGEDESHSEIPTEVDGVGETIAPIVEGEVGDLSCANVDNIADLSEQTDAPSVEDTMGKPAETSNISVNIEDVGMVVNNYGEGGVNVSSVEDTMTDGGGGPSADGLVENVTPSIRDTAIEDAEGMKSMDVPSVAGTDGLTVGKEDVTPNVVNTSADVVDMLEERAESIVGEGVADTLNTKVLEILEIAGQEKKEVKEEEAQERC</sequence>
<organism evidence="1 2">
    <name type="scientific">Lithospermum erythrorhizon</name>
    <name type="common">Purple gromwell</name>
    <name type="synonym">Lithospermum officinale var. erythrorhizon</name>
    <dbReference type="NCBI Taxonomy" id="34254"/>
    <lineage>
        <taxon>Eukaryota</taxon>
        <taxon>Viridiplantae</taxon>
        <taxon>Streptophyta</taxon>
        <taxon>Embryophyta</taxon>
        <taxon>Tracheophyta</taxon>
        <taxon>Spermatophyta</taxon>
        <taxon>Magnoliopsida</taxon>
        <taxon>eudicotyledons</taxon>
        <taxon>Gunneridae</taxon>
        <taxon>Pentapetalae</taxon>
        <taxon>asterids</taxon>
        <taxon>lamiids</taxon>
        <taxon>Boraginales</taxon>
        <taxon>Boraginaceae</taxon>
        <taxon>Boraginoideae</taxon>
        <taxon>Lithospermeae</taxon>
        <taxon>Lithospermum</taxon>
    </lineage>
</organism>
<comment type="caution">
    <text evidence="1">The sequence shown here is derived from an EMBL/GenBank/DDBJ whole genome shotgun (WGS) entry which is preliminary data.</text>
</comment>
<keyword evidence="2" id="KW-1185">Reference proteome</keyword>
<name>A0AAV3P6R4_LITER</name>
<proteinExistence type="predicted"/>
<evidence type="ECO:0000313" key="2">
    <source>
        <dbReference type="Proteomes" id="UP001454036"/>
    </source>
</evidence>
<dbReference type="Proteomes" id="UP001454036">
    <property type="component" value="Unassembled WGS sequence"/>
</dbReference>
<gene>
    <name evidence="1" type="ORF">LIER_05846</name>
</gene>